<gene>
    <name evidence="3" type="ORF">FQY83_05510</name>
</gene>
<keyword evidence="4" id="KW-1185">Reference proteome</keyword>
<dbReference type="Proteomes" id="UP000319980">
    <property type="component" value="Unassembled WGS sequence"/>
</dbReference>
<evidence type="ECO:0000256" key="1">
    <source>
        <dbReference type="SAM" id="Phobius"/>
    </source>
</evidence>
<keyword evidence="1" id="KW-0472">Membrane</keyword>
<proteinExistence type="predicted"/>
<organism evidence="3 4">
    <name type="scientific">Luteimonas marina</name>
    <dbReference type="NCBI Taxonomy" id="488485"/>
    <lineage>
        <taxon>Bacteria</taxon>
        <taxon>Pseudomonadati</taxon>
        <taxon>Pseudomonadota</taxon>
        <taxon>Gammaproteobacteria</taxon>
        <taxon>Lysobacterales</taxon>
        <taxon>Lysobacteraceae</taxon>
        <taxon>Luteimonas</taxon>
    </lineage>
</organism>
<evidence type="ECO:0000259" key="2">
    <source>
        <dbReference type="Pfam" id="PF14258"/>
    </source>
</evidence>
<feature type="domain" description="DUF4350" evidence="2">
    <location>
        <begin position="45"/>
        <end position="137"/>
    </location>
</feature>
<sequence>MTGRARTIVLGLLGLLCLALFAAWWHHTYVRVVRTVALPPGGEAAYNPLYALKRALRVDGVDVDSRQRLDLAKTTLGPRDTVLVSGDPRTLSTREVDDLLYWVGDGGHLIVTTPRGWCFSDARPWELLPQLGLALKPGSGGCETFIVPGESRHVEFCSGTRFTLQGIDPLLSWGDFANGFVFARQQRGDGIVDVLSSIDFMQNDALDEGPHLALTRQLLDPNYGEGTIHLVYAANVPPLWRLLLEQAWMAWAPLLLALLAWLWMRVQRVGPAMPAPPEARRSLLEHVQASGEHLRRHGLSSLLHAAVRDAFLARLRRRDPLAAALEGVAQAEAIAARTGLPAPDIEHALRSPRPRDGQDFRLRVARLIEMRTRL</sequence>
<dbReference type="AlphaFoldDB" id="A0A5C5U7V8"/>
<dbReference type="OrthoDB" id="6638317at2"/>
<protein>
    <submittedName>
        <fullName evidence="3">DUF4350 domain-containing protein</fullName>
    </submittedName>
</protein>
<accession>A0A5C5U7V8</accession>
<feature type="transmembrane region" description="Helical" evidence="1">
    <location>
        <begin position="247"/>
        <end position="264"/>
    </location>
</feature>
<evidence type="ECO:0000313" key="4">
    <source>
        <dbReference type="Proteomes" id="UP000319980"/>
    </source>
</evidence>
<evidence type="ECO:0000313" key="3">
    <source>
        <dbReference type="EMBL" id="TWT22481.1"/>
    </source>
</evidence>
<comment type="caution">
    <text evidence="3">The sequence shown here is derived from an EMBL/GenBank/DDBJ whole genome shotgun (WGS) entry which is preliminary data.</text>
</comment>
<dbReference type="EMBL" id="VOHK01000002">
    <property type="protein sequence ID" value="TWT22481.1"/>
    <property type="molecule type" value="Genomic_DNA"/>
</dbReference>
<name>A0A5C5U7V8_9GAMM</name>
<dbReference type="RefSeq" id="WP_146385871.1">
    <property type="nucleotide sequence ID" value="NZ_VOHK01000002.1"/>
</dbReference>
<keyword evidence="1" id="KW-1133">Transmembrane helix</keyword>
<keyword evidence="1" id="KW-0812">Transmembrane</keyword>
<reference evidence="3 4" key="1">
    <citation type="journal article" date="2008" name="Int. J. Syst. Evol. Microbiol.">
        <title>Luteimonas marina sp. nov., isolated from seawater.</title>
        <authorList>
            <person name="Baik K.S."/>
            <person name="Park S.C."/>
            <person name="Kim M.S."/>
            <person name="Kim E.M."/>
            <person name="Park C."/>
            <person name="Chun J."/>
            <person name="Seong C.N."/>
        </authorList>
    </citation>
    <scope>NUCLEOTIDE SEQUENCE [LARGE SCALE GENOMIC DNA]</scope>
    <source>
        <strain evidence="3 4">FR1330</strain>
    </source>
</reference>
<dbReference type="InterPro" id="IPR025646">
    <property type="entry name" value="DUF4350"/>
</dbReference>
<dbReference type="Pfam" id="PF14258">
    <property type="entry name" value="DUF4350"/>
    <property type="match status" value="1"/>
</dbReference>